<dbReference type="RefSeq" id="XP_066637121.1">
    <property type="nucleotide sequence ID" value="XM_066771842.1"/>
</dbReference>
<dbReference type="Pfam" id="PF01221">
    <property type="entry name" value="Dynein_light"/>
    <property type="match status" value="1"/>
</dbReference>
<dbReference type="EMBL" id="JAJVCZ030000001">
    <property type="protein sequence ID" value="KAL0264381.1"/>
    <property type="molecule type" value="Genomic_DNA"/>
</dbReference>
<feature type="domain" description="Tri-helical" evidence="2">
    <location>
        <begin position="306"/>
        <end position="391"/>
    </location>
</feature>
<feature type="compositionally biased region" description="Low complexity" evidence="1">
    <location>
        <begin position="586"/>
        <end position="607"/>
    </location>
</feature>
<name>A0ABR3CU06_9PEZI</name>
<feature type="domain" description="DUF7767" evidence="3">
    <location>
        <begin position="618"/>
        <end position="708"/>
    </location>
</feature>
<evidence type="ECO:0000259" key="2">
    <source>
        <dbReference type="Pfam" id="PF24465"/>
    </source>
</evidence>
<dbReference type="InterPro" id="IPR001372">
    <property type="entry name" value="Dynein_light_chain_typ-1/2"/>
</dbReference>
<reference evidence="4 5" key="1">
    <citation type="submission" date="2024-02" db="EMBL/GenBank/DDBJ databases">
        <title>De novo assembly and annotation of 12 fungi associated with fruit tree decline syndrome in Ontario, Canada.</title>
        <authorList>
            <person name="Sulman M."/>
            <person name="Ellouze W."/>
            <person name="Ilyukhin E."/>
        </authorList>
    </citation>
    <scope>NUCLEOTIDE SEQUENCE [LARGE SCALE GENOMIC DNA]</scope>
    <source>
        <strain evidence="4 5">FDS-637</strain>
    </source>
</reference>
<keyword evidence="5" id="KW-1185">Reference proteome</keyword>
<feature type="compositionally biased region" description="Polar residues" evidence="1">
    <location>
        <begin position="515"/>
        <end position="526"/>
    </location>
</feature>
<dbReference type="Gene3D" id="3.30.740.10">
    <property type="entry name" value="Protein Inhibitor Of Neuronal Nitric Oxide Synthase"/>
    <property type="match status" value="1"/>
</dbReference>
<feature type="region of interest" description="Disordered" evidence="1">
    <location>
        <begin position="483"/>
        <end position="551"/>
    </location>
</feature>
<dbReference type="GeneID" id="92004415"/>
<accession>A0ABR3CU06</accession>
<feature type="domain" description="Tri-helical" evidence="2">
    <location>
        <begin position="400"/>
        <end position="486"/>
    </location>
</feature>
<dbReference type="InterPro" id="IPR057940">
    <property type="entry name" value="Tri-helical_dom"/>
</dbReference>
<feature type="region of interest" description="Disordered" evidence="1">
    <location>
        <begin position="583"/>
        <end position="607"/>
    </location>
</feature>
<dbReference type="Pfam" id="PF24962">
    <property type="entry name" value="DUF7767"/>
    <property type="match status" value="1"/>
</dbReference>
<dbReference type="PANTHER" id="PTHR38788">
    <property type="entry name" value="CLR5 DOMAIN-CONTAINING PROTEIN"/>
    <property type="match status" value="1"/>
</dbReference>
<sequence>MANNEKNPEKLEAQVKSADMTLDMQEQAIEVATEAMQKFNIEKDIAQYIKKEFDDKRGATWHCIVGRNFGSFVTHGKTRPPNIRSRQRTNSALYLLTEPLVPRQPDKMVYDWEGKEAECYRIKRAFQTQFKRWDFPSKQNPAHKNPELVGRVKELWEKNTNQRDMLQILNDEGFDLKERELMRVRAKNRWLLRVPNGMKGVATTPAGAQTADTYPEAFVKELQQAIADDEGTAAPHTPGPALEEPSPEPDPETLRKRKERMEKLQQESDERWRSRKRRRRMRGWAGLPADPAGPPRFPSETTIDESKAYLNLDNELYRQLRDQFQTICEEEGVVKKTVAGPDKWQQVKDRLIAENDHLRTQFIDEQGEKPDQKSLSLDVICTDVTKRMRTMERRMTIAEAKNIIGVNPEESRLIRGQFYDMLKADHVSSKLETGPEHWQELKDQWIAGSPVLQRIVAQSDQDPQHAKRLKALEVLCRDVMKRLRDDQAKRDPLRKKQANAGPGPGPAPPRHMQTPIRTQRSQSAQESPEKTPTAYAPTTPTPATSAAPEVNSASDLQIDPSLLLAANDLAGEHQEGGAYHEQVMHQQQQDYSGAGSSGQQQQQAREYSYAPVYTDPAPTPIPVYFRLHPHSQIQTDPRIWLGALTSGTMEELRALATRVHPGSSAVRIEGVVKGQDFREVNYPIDDNEELGGYLAHMSAGKVTFAVQLA</sequence>
<dbReference type="Pfam" id="PF24465">
    <property type="entry name" value="Tri-helical"/>
    <property type="match status" value="2"/>
</dbReference>
<feature type="compositionally biased region" description="Low complexity" evidence="1">
    <location>
        <begin position="531"/>
        <end position="548"/>
    </location>
</feature>
<dbReference type="SUPFAM" id="SSF54648">
    <property type="entry name" value="DLC"/>
    <property type="match status" value="1"/>
</dbReference>
<dbReference type="SMART" id="SM01375">
    <property type="entry name" value="Dynein_light"/>
    <property type="match status" value="1"/>
</dbReference>
<dbReference type="InterPro" id="IPR056669">
    <property type="entry name" value="DUF7767"/>
</dbReference>
<evidence type="ECO:0000313" key="5">
    <source>
        <dbReference type="Proteomes" id="UP001430584"/>
    </source>
</evidence>
<evidence type="ECO:0000259" key="3">
    <source>
        <dbReference type="Pfam" id="PF24962"/>
    </source>
</evidence>
<feature type="compositionally biased region" description="Basic residues" evidence="1">
    <location>
        <begin position="273"/>
        <end position="282"/>
    </location>
</feature>
<feature type="region of interest" description="Disordered" evidence="1">
    <location>
        <begin position="230"/>
        <end position="296"/>
    </location>
</feature>
<dbReference type="Proteomes" id="UP001430584">
    <property type="component" value="Unassembled WGS sequence"/>
</dbReference>
<feature type="compositionally biased region" description="Basic and acidic residues" evidence="1">
    <location>
        <begin position="259"/>
        <end position="272"/>
    </location>
</feature>
<evidence type="ECO:0000256" key="1">
    <source>
        <dbReference type="SAM" id="MobiDB-lite"/>
    </source>
</evidence>
<dbReference type="InterPro" id="IPR037177">
    <property type="entry name" value="DLC_sf"/>
</dbReference>
<dbReference type="CDD" id="cd21452">
    <property type="entry name" value="DLC-like_DYNLL1_DYNLL2"/>
    <property type="match status" value="1"/>
</dbReference>
<protein>
    <submittedName>
        <fullName evidence="4">Uncharacterized protein</fullName>
    </submittedName>
</protein>
<organism evidence="4 5">
    <name type="scientific">Diplodia seriata</name>
    <dbReference type="NCBI Taxonomy" id="420778"/>
    <lineage>
        <taxon>Eukaryota</taxon>
        <taxon>Fungi</taxon>
        <taxon>Dikarya</taxon>
        <taxon>Ascomycota</taxon>
        <taxon>Pezizomycotina</taxon>
        <taxon>Dothideomycetes</taxon>
        <taxon>Dothideomycetes incertae sedis</taxon>
        <taxon>Botryosphaeriales</taxon>
        <taxon>Botryosphaeriaceae</taxon>
        <taxon>Diplodia</taxon>
    </lineage>
</organism>
<gene>
    <name evidence="4" type="ORF">SLS55_000330</name>
</gene>
<proteinExistence type="predicted"/>
<evidence type="ECO:0000313" key="4">
    <source>
        <dbReference type="EMBL" id="KAL0264381.1"/>
    </source>
</evidence>
<dbReference type="PANTHER" id="PTHR38788:SF5">
    <property type="entry name" value="CLR5 DOMAIN-CONTAINING PROTEIN"/>
    <property type="match status" value="1"/>
</dbReference>
<comment type="caution">
    <text evidence="4">The sequence shown here is derived from an EMBL/GenBank/DDBJ whole genome shotgun (WGS) entry which is preliminary data.</text>
</comment>